<feature type="domain" description="Type II secretion system protein GspF" evidence="9">
    <location>
        <begin position="31"/>
        <end position="154"/>
    </location>
</feature>
<evidence type="ECO:0000313" key="11">
    <source>
        <dbReference type="Proteomes" id="UP000176501"/>
    </source>
</evidence>
<dbReference type="InterPro" id="IPR042094">
    <property type="entry name" value="T2SS_GspF_sf"/>
</dbReference>
<keyword evidence="5 8" id="KW-0812">Transmembrane</keyword>
<feature type="transmembrane region" description="Helical" evidence="8">
    <location>
        <begin position="185"/>
        <end position="202"/>
    </location>
</feature>
<comment type="similarity">
    <text evidence="2">Belongs to the GSP F family.</text>
</comment>
<proteinExistence type="inferred from homology"/>
<dbReference type="FunFam" id="1.20.81.30:FF:000001">
    <property type="entry name" value="Type II secretion system protein F"/>
    <property type="match status" value="1"/>
</dbReference>
<gene>
    <name evidence="10" type="ORF">A2304_04910</name>
</gene>
<evidence type="ECO:0000256" key="6">
    <source>
        <dbReference type="ARBA" id="ARBA00022989"/>
    </source>
</evidence>
<evidence type="ECO:0000256" key="3">
    <source>
        <dbReference type="ARBA" id="ARBA00022475"/>
    </source>
</evidence>
<dbReference type="Gene3D" id="1.20.81.30">
    <property type="entry name" value="Type II secretion system (T2SS), domain F"/>
    <property type="match status" value="2"/>
</dbReference>
<dbReference type="PANTHER" id="PTHR30012:SF0">
    <property type="entry name" value="TYPE II SECRETION SYSTEM PROTEIN F-RELATED"/>
    <property type="match status" value="1"/>
</dbReference>
<sequence length="367" mass="40136">MFQKKKDDASAWTKAKASRFLLLSSKEKMFFAKYLGVMLQAGIPLDRSLVAIHNQSRSSSLHAVLHIVLTDVASGEFLSSSLKKFPRLFDNLFINMVTVGEESGTLAESMFRLADHIGKTRELQAKIRGATLYPLIVVSGTLATAAYLVLVLLPQLAPLFISLNIDLPWTTRVVLNGSVFLTNEWPWVIAGIVALIGAWITLRHIQPTRYAIDWVALRIPVLGPLIKKIEIAQMSSVAGTLLKAGVTIIDALKIAAASAGNAVYRHWYFAVADSIQEGEDISHYLAKHRGLFPGFVTQMIAIGEETGKLDDSFLFISDFAQTEIDDATKTLTTVLEPLLLLVVGGFVGFIAIAIITPIYSLTTGIHT</sequence>
<feature type="domain" description="Type II secretion system protein GspF" evidence="9">
    <location>
        <begin position="239"/>
        <end position="357"/>
    </location>
</feature>
<feature type="transmembrane region" description="Helical" evidence="8">
    <location>
        <begin position="338"/>
        <end position="359"/>
    </location>
</feature>
<dbReference type="AlphaFoldDB" id="A0A1F7W845"/>
<evidence type="ECO:0000313" key="10">
    <source>
        <dbReference type="EMBL" id="OGL98806.1"/>
    </source>
</evidence>
<organism evidence="10 11">
    <name type="scientific">Candidatus Uhrbacteria bacterium RIFOXYB2_FULL_57_15</name>
    <dbReference type="NCBI Taxonomy" id="1802422"/>
    <lineage>
        <taxon>Bacteria</taxon>
        <taxon>Candidatus Uhriibacteriota</taxon>
    </lineage>
</organism>
<dbReference type="EMBL" id="MGFE01000015">
    <property type="protein sequence ID" value="OGL98806.1"/>
    <property type="molecule type" value="Genomic_DNA"/>
</dbReference>
<accession>A0A1F7W845</accession>
<evidence type="ECO:0000256" key="1">
    <source>
        <dbReference type="ARBA" id="ARBA00004429"/>
    </source>
</evidence>
<evidence type="ECO:0000256" key="4">
    <source>
        <dbReference type="ARBA" id="ARBA00022519"/>
    </source>
</evidence>
<dbReference type="Proteomes" id="UP000176501">
    <property type="component" value="Unassembled WGS sequence"/>
</dbReference>
<comment type="caution">
    <text evidence="10">The sequence shown here is derived from an EMBL/GenBank/DDBJ whole genome shotgun (WGS) entry which is preliminary data.</text>
</comment>
<keyword evidence="3" id="KW-1003">Cell membrane</keyword>
<evidence type="ECO:0000256" key="2">
    <source>
        <dbReference type="ARBA" id="ARBA00005745"/>
    </source>
</evidence>
<dbReference type="InterPro" id="IPR003004">
    <property type="entry name" value="GspF/PilC"/>
</dbReference>
<evidence type="ECO:0000256" key="5">
    <source>
        <dbReference type="ARBA" id="ARBA00022692"/>
    </source>
</evidence>
<keyword evidence="6 8" id="KW-1133">Transmembrane helix</keyword>
<dbReference type="PANTHER" id="PTHR30012">
    <property type="entry name" value="GENERAL SECRETION PATHWAY PROTEIN"/>
    <property type="match status" value="1"/>
</dbReference>
<name>A0A1F7W845_9BACT</name>
<dbReference type="PRINTS" id="PR00812">
    <property type="entry name" value="BCTERIALGSPF"/>
</dbReference>
<comment type="subcellular location">
    <subcellularLocation>
        <location evidence="1">Cell inner membrane</location>
        <topology evidence="1">Multi-pass membrane protein</topology>
    </subcellularLocation>
</comment>
<keyword evidence="4" id="KW-0997">Cell inner membrane</keyword>
<dbReference type="InterPro" id="IPR018076">
    <property type="entry name" value="T2SS_GspF_dom"/>
</dbReference>
<feature type="transmembrane region" description="Helical" evidence="8">
    <location>
        <begin position="131"/>
        <end position="153"/>
    </location>
</feature>
<evidence type="ECO:0000256" key="7">
    <source>
        <dbReference type="ARBA" id="ARBA00023136"/>
    </source>
</evidence>
<keyword evidence="7 8" id="KW-0472">Membrane</keyword>
<dbReference type="Pfam" id="PF00482">
    <property type="entry name" value="T2SSF"/>
    <property type="match status" value="2"/>
</dbReference>
<reference evidence="10 11" key="1">
    <citation type="journal article" date="2016" name="Nat. Commun.">
        <title>Thousands of microbial genomes shed light on interconnected biogeochemical processes in an aquifer system.</title>
        <authorList>
            <person name="Anantharaman K."/>
            <person name="Brown C.T."/>
            <person name="Hug L.A."/>
            <person name="Sharon I."/>
            <person name="Castelle C.J."/>
            <person name="Probst A.J."/>
            <person name="Thomas B.C."/>
            <person name="Singh A."/>
            <person name="Wilkins M.J."/>
            <person name="Karaoz U."/>
            <person name="Brodie E.L."/>
            <person name="Williams K.H."/>
            <person name="Hubbard S.S."/>
            <person name="Banfield J.F."/>
        </authorList>
    </citation>
    <scope>NUCLEOTIDE SEQUENCE [LARGE SCALE GENOMIC DNA]</scope>
</reference>
<protein>
    <recommendedName>
        <fullName evidence="9">Type II secretion system protein GspF domain-containing protein</fullName>
    </recommendedName>
</protein>
<dbReference type="GO" id="GO:0005886">
    <property type="term" value="C:plasma membrane"/>
    <property type="evidence" value="ECO:0007669"/>
    <property type="project" value="UniProtKB-SubCell"/>
</dbReference>
<evidence type="ECO:0000256" key="8">
    <source>
        <dbReference type="SAM" id="Phobius"/>
    </source>
</evidence>
<evidence type="ECO:0000259" key="9">
    <source>
        <dbReference type="Pfam" id="PF00482"/>
    </source>
</evidence>